<gene>
    <name evidence="6" type="primary">EGR_04204</name>
    <name evidence="4" type="ORF">EgrG_000130400</name>
</gene>
<evidence type="ECO:0000313" key="5">
    <source>
        <dbReference type="Proteomes" id="UP000492820"/>
    </source>
</evidence>
<reference evidence="6" key="3">
    <citation type="submission" date="2020-10" db="UniProtKB">
        <authorList>
            <consortium name="WormBaseParasite"/>
        </authorList>
    </citation>
    <scope>IDENTIFICATION</scope>
</reference>
<dbReference type="Pfam" id="PF00023">
    <property type="entry name" value="Ank"/>
    <property type="match status" value="1"/>
</dbReference>
<dbReference type="Proteomes" id="UP000492820">
    <property type="component" value="Unassembled WGS sequence"/>
</dbReference>
<dbReference type="PANTHER" id="PTHR24193">
    <property type="entry name" value="ANKYRIN REPEAT PROTEIN"/>
    <property type="match status" value="1"/>
</dbReference>
<protein>
    <submittedName>
        <fullName evidence="4 6">GA repeat binding protein beta 2</fullName>
    </submittedName>
</protein>
<evidence type="ECO:0000313" key="6">
    <source>
        <dbReference type="WBParaSite" id="EgrG_000130400"/>
    </source>
</evidence>
<accession>A0A068WPX5</accession>
<evidence type="ECO:0000256" key="2">
    <source>
        <dbReference type="ARBA" id="ARBA00023043"/>
    </source>
</evidence>
<dbReference type="SUPFAM" id="SSF48403">
    <property type="entry name" value="Ankyrin repeat"/>
    <property type="match status" value="1"/>
</dbReference>
<proteinExistence type="predicted"/>
<dbReference type="AlphaFoldDB" id="A0A068WPX5"/>
<feature type="repeat" description="ANK" evidence="3">
    <location>
        <begin position="123"/>
        <end position="155"/>
    </location>
</feature>
<name>A0A068WPX5_ECHGR</name>
<dbReference type="InterPro" id="IPR002110">
    <property type="entry name" value="Ankyrin_rpt"/>
</dbReference>
<reference evidence="4 5" key="1">
    <citation type="journal article" date="2013" name="Nature">
        <title>The genomes of four tapeworm species reveal adaptations to parasitism.</title>
        <authorList>
            <person name="Tsai I.J."/>
            <person name="Zarowiecki M."/>
            <person name="Holroyd N."/>
            <person name="Garciarrubio A."/>
            <person name="Sanchez-Flores A."/>
            <person name="Brooks K.L."/>
            <person name="Tracey A."/>
            <person name="Bobes R.J."/>
            <person name="Fragoso G."/>
            <person name="Sciutto E."/>
            <person name="Aslett M."/>
            <person name="Beasley H."/>
            <person name="Bennett H.M."/>
            <person name="Cai J."/>
            <person name="Camicia F."/>
            <person name="Clark R."/>
            <person name="Cucher M."/>
            <person name="De Silva N."/>
            <person name="Day T.A."/>
            <person name="Deplazes P."/>
            <person name="Estrada K."/>
            <person name="Fernandez C."/>
            <person name="Holland P.W."/>
            <person name="Hou J."/>
            <person name="Hu S."/>
            <person name="Huckvale T."/>
            <person name="Hung S.S."/>
            <person name="Kamenetzky L."/>
            <person name="Keane J.A."/>
            <person name="Kiss F."/>
            <person name="Koziol U."/>
            <person name="Lambert O."/>
            <person name="Liu K."/>
            <person name="Luo X."/>
            <person name="Luo Y."/>
            <person name="Macchiaroli N."/>
            <person name="Nichol S."/>
            <person name="Paps J."/>
            <person name="Parkinson J."/>
            <person name="Pouchkina-Stantcheva N."/>
            <person name="Riddiford N."/>
            <person name="Rosenzvit M."/>
            <person name="Salinas G."/>
            <person name="Wasmuth J.D."/>
            <person name="Zamanian M."/>
            <person name="Zheng Y."/>
            <person name="Cai X."/>
            <person name="Soberon X."/>
            <person name="Olson P.D."/>
            <person name="Laclette J.P."/>
            <person name="Brehm K."/>
            <person name="Berriman M."/>
            <person name="Garciarrubio A."/>
            <person name="Bobes R.J."/>
            <person name="Fragoso G."/>
            <person name="Sanchez-Flores A."/>
            <person name="Estrada K."/>
            <person name="Cevallos M.A."/>
            <person name="Morett E."/>
            <person name="Gonzalez V."/>
            <person name="Portillo T."/>
            <person name="Ochoa-Leyva A."/>
            <person name="Jose M.V."/>
            <person name="Sciutto E."/>
            <person name="Landa A."/>
            <person name="Jimenez L."/>
            <person name="Valdes V."/>
            <person name="Carrero J.C."/>
            <person name="Larralde C."/>
            <person name="Morales-Montor J."/>
            <person name="Limon-Lason J."/>
            <person name="Soberon X."/>
            <person name="Laclette J.P."/>
        </authorList>
    </citation>
    <scope>NUCLEOTIDE SEQUENCE [LARGE SCALE GENOMIC DNA]</scope>
</reference>
<keyword evidence="2 3" id="KW-0040">ANK repeat</keyword>
<dbReference type="PROSITE" id="PS50088">
    <property type="entry name" value="ANK_REPEAT"/>
    <property type="match status" value="3"/>
</dbReference>
<dbReference type="PANTHER" id="PTHR24193:SF121">
    <property type="entry name" value="ADA2A-CONTAINING COMPLEX COMPONENT 3, ISOFORM D"/>
    <property type="match status" value="1"/>
</dbReference>
<dbReference type="Pfam" id="PF12796">
    <property type="entry name" value="Ank_2"/>
    <property type="match status" value="1"/>
</dbReference>
<dbReference type="Gene3D" id="1.25.40.20">
    <property type="entry name" value="Ankyrin repeat-containing domain"/>
    <property type="match status" value="2"/>
</dbReference>
<dbReference type="GO" id="GO:0005634">
    <property type="term" value="C:nucleus"/>
    <property type="evidence" value="ECO:0007669"/>
    <property type="project" value="TreeGrafter"/>
</dbReference>
<dbReference type="PRINTS" id="PR01415">
    <property type="entry name" value="ANKYRIN"/>
</dbReference>
<reference evidence="4" key="2">
    <citation type="submission" date="2014-06" db="EMBL/GenBank/DDBJ databases">
        <authorList>
            <person name="Aslett M."/>
        </authorList>
    </citation>
    <scope>NUCLEOTIDE SEQUENCE</scope>
</reference>
<feature type="repeat" description="ANK" evidence="3">
    <location>
        <begin position="90"/>
        <end position="122"/>
    </location>
</feature>
<keyword evidence="1" id="KW-0677">Repeat</keyword>
<evidence type="ECO:0000313" key="4">
    <source>
        <dbReference type="EMBL" id="CDS21801.1"/>
    </source>
</evidence>
<dbReference type="InterPro" id="IPR036770">
    <property type="entry name" value="Ankyrin_rpt-contain_sf"/>
</dbReference>
<dbReference type="OrthoDB" id="341259at2759"/>
<organism evidence="4">
    <name type="scientific">Echinococcus granulosus</name>
    <name type="common">Hydatid tapeworm</name>
    <dbReference type="NCBI Taxonomy" id="6210"/>
    <lineage>
        <taxon>Eukaryota</taxon>
        <taxon>Metazoa</taxon>
        <taxon>Spiralia</taxon>
        <taxon>Lophotrochozoa</taxon>
        <taxon>Platyhelminthes</taxon>
        <taxon>Cestoda</taxon>
        <taxon>Eucestoda</taxon>
        <taxon>Cyclophyllidea</taxon>
        <taxon>Taeniidae</taxon>
        <taxon>Echinococcus</taxon>
        <taxon>Echinococcus granulosus group</taxon>
    </lineage>
</organism>
<sequence length="504" mass="55015">MDKYVIQNTDSSVSPNVPQPINIPDLGKSLLNASRNGDVEEVKSLLNNGAPFATDWLGMSPLHFAAMNGHLTTCEALLNAGFSRDARTKVDRTPLQLAAQEGHADIVELLLKSAADIHAVDTLKMTALHWAAERGHYPVIQVLMRFGANIHRKNKFELTPLEIAELRGHTEAKDAMLMTQVEVNPAVGKMAAPNEDLADPTAFIITDEETVIPAAPPADEVIISSVKAEPNTDEMSVGASDPLLTGDNKEALLDWVVSGFGGKGVVETSQGSFPHLTPTDQYFVSSNKPDRTSFESQFLDGLDLSFQALESNNLTHLSSSPIDNNMLVVETPDGKVLYVRQEDNENYSKITIFNKDGELVDDDDLLEEVTTALSSYQNREDVGNNFLDTLDEDKLLKSDDLPVSDLLSGVEATELDHESDKGMLLQQLVHFAKGGGGMGSSLCVDGAPELPTKKKLVSWFGTLGLTVAEFQNFEHFTVSFTHEDSKFSLHASYCLQSRSITFNH</sequence>
<dbReference type="PROSITE" id="PS50297">
    <property type="entry name" value="ANK_REP_REGION"/>
    <property type="match status" value="3"/>
</dbReference>
<feature type="repeat" description="ANK" evidence="3">
    <location>
        <begin position="57"/>
        <end position="89"/>
    </location>
</feature>
<dbReference type="GO" id="GO:0045944">
    <property type="term" value="P:positive regulation of transcription by RNA polymerase II"/>
    <property type="evidence" value="ECO:0007669"/>
    <property type="project" value="TreeGrafter"/>
</dbReference>
<dbReference type="InterPro" id="IPR050663">
    <property type="entry name" value="Ankyrin-SOCS_Box"/>
</dbReference>
<evidence type="ECO:0000256" key="1">
    <source>
        <dbReference type="ARBA" id="ARBA00022737"/>
    </source>
</evidence>
<evidence type="ECO:0000256" key="3">
    <source>
        <dbReference type="PROSITE-ProRule" id="PRU00023"/>
    </source>
</evidence>
<dbReference type="SMART" id="SM00248">
    <property type="entry name" value="ANK"/>
    <property type="match status" value="3"/>
</dbReference>
<dbReference type="GO" id="GO:0000976">
    <property type="term" value="F:transcription cis-regulatory region binding"/>
    <property type="evidence" value="ECO:0007669"/>
    <property type="project" value="TreeGrafter"/>
</dbReference>
<dbReference type="WBParaSite" id="EgrG_000130400">
    <property type="protein sequence ID" value="EgrG_000130400"/>
    <property type="gene ID" value="EgrG_000130400"/>
</dbReference>
<dbReference type="EMBL" id="LK028584">
    <property type="protein sequence ID" value="CDS21801.1"/>
    <property type="molecule type" value="Genomic_DNA"/>
</dbReference>